<gene>
    <name evidence="5" type="ORF">DYH56_10950</name>
</gene>
<dbReference type="EMBL" id="QUAJ01000020">
    <property type="protein sequence ID" value="REI40370.1"/>
    <property type="molecule type" value="Genomic_DNA"/>
</dbReference>
<evidence type="ECO:0000256" key="1">
    <source>
        <dbReference type="ARBA" id="ARBA00022651"/>
    </source>
</evidence>
<dbReference type="InterPro" id="IPR052176">
    <property type="entry name" value="Glycosyl_Hydrlase_43_Enz"/>
</dbReference>
<keyword evidence="1" id="KW-0858">Xylan degradation</keyword>
<keyword evidence="2" id="KW-0119">Carbohydrate metabolism</keyword>
<accession>A0ABX9KFC4</accession>
<dbReference type="PANTHER" id="PTHR43772">
    <property type="entry name" value="ENDO-1,4-BETA-XYLANASE"/>
    <property type="match status" value="1"/>
</dbReference>
<evidence type="ECO:0000259" key="4">
    <source>
        <dbReference type="Pfam" id="PF24793"/>
    </source>
</evidence>
<dbReference type="Gene3D" id="2.115.10.20">
    <property type="entry name" value="Glycosyl hydrolase domain, family 43"/>
    <property type="match status" value="1"/>
</dbReference>
<evidence type="ECO:0000313" key="6">
    <source>
        <dbReference type="Proteomes" id="UP000263486"/>
    </source>
</evidence>
<keyword evidence="3" id="KW-0812">Transmembrane</keyword>
<feature type="transmembrane region" description="Helical" evidence="3">
    <location>
        <begin position="6"/>
        <end position="26"/>
    </location>
</feature>
<comment type="caution">
    <text evidence="5">The sequence shown here is derived from an EMBL/GenBank/DDBJ whole genome shotgun (WGS) entry which is preliminary data.</text>
</comment>
<evidence type="ECO:0000256" key="3">
    <source>
        <dbReference type="SAM" id="Phobius"/>
    </source>
</evidence>
<dbReference type="InterPro" id="IPR056442">
    <property type="entry name" value="GINT1_N"/>
</dbReference>
<dbReference type="SUPFAM" id="SSF75005">
    <property type="entry name" value="Arabinanase/levansucrase/invertase"/>
    <property type="match status" value="1"/>
</dbReference>
<keyword evidence="1" id="KW-0624">Polysaccharide degradation</keyword>
<dbReference type="InterPro" id="IPR023296">
    <property type="entry name" value="Glyco_hydro_beta-prop_sf"/>
</dbReference>
<keyword evidence="3" id="KW-0472">Membrane</keyword>
<name>A0ABX9KFC4_9FUSO</name>
<dbReference type="PANTHER" id="PTHR43772:SF2">
    <property type="entry name" value="PUTATIVE (AFU_ORTHOLOGUE AFUA_2G04480)-RELATED"/>
    <property type="match status" value="1"/>
</dbReference>
<sequence>MRIYIYYAIILIIILVSGLIYGILIYKNKVFPYKYIKSINDYLIEKITPYGPWSIGIYEGSSPFNLNDSENINNPVLTGKNITSLDASFVADPFIVVKNKKYTMFFEVLNKATNQGDIGYAESSDGLQWEFKKIIITEPFHQSYPYIFHWDNDDYLIPESGADLSVRLYRAVSFPDKWEYIGNLLSGHNYVDPSIFQHEDKWWLFASSGNDVLNLYYSEELLKGWKPHPQNPIIKFNKNIARPAGRVFTYNEQLYRLAQDANPSYGTQVFAFEITELTENSYKEKIASKTPIVTKKGKGWNAAGMHHVDLHKSGDRWIAAVDGRSE</sequence>
<protein>
    <recommendedName>
        <fullName evidence="4">Glucosamine inositolphosphorylceramide transferase 1 N-terminal domain-containing protein</fullName>
    </recommendedName>
</protein>
<organism evidence="5 6">
    <name type="scientific">Psychrilyobacter piezotolerans</name>
    <dbReference type="NCBI Taxonomy" id="2293438"/>
    <lineage>
        <taxon>Bacteria</taxon>
        <taxon>Fusobacteriati</taxon>
        <taxon>Fusobacteriota</taxon>
        <taxon>Fusobacteriia</taxon>
        <taxon>Fusobacteriales</taxon>
        <taxon>Fusobacteriaceae</taxon>
        <taxon>Psychrilyobacter</taxon>
    </lineage>
</organism>
<reference evidence="5 6" key="1">
    <citation type="submission" date="2018-08" db="EMBL/GenBank/DDBJ databases">
        <title>Draft genome sequence of Psychrilyobacter sp. strain SD5 isolated from Black Sea water.</title>
        <authorList>
            <person name="Yadav S."/>
            <person name="Villanueva L."/>
            <person name="Damste J.S.S."/>
        </authorList>
    </citation>
    <scope>NUCLEOTIDE SEQUENCE [LARGE SCALE GENOMIC DNA]</scope>
    <source>
        <strain evidence="5 6">SD5</strain>
    </source>
</reference>
<keyword evidence="6" id="KW-1185">Reference proteome</keyword>
<evidence type="ECO:0000256" key="2">
    <source>
        <dbReference type="ARBA" id="ARBA00023277"/>
    </source>
</evidence>
<dbReference type="Pfam" id="PF24793">
    <property type="entry name" value="GINT1_N"/>
    <property type="match status" value="1"/>
</dbReference>
<evidence type="ECO:0000313" key="5">
    <source>
        <dbReference type="EMBL" id="REI40370.1"/>
    </source>
</evidence>
<dbReference type="RefSeq" id="WP_114642912.1">
    <property type="nucleotide sequence ID" value="NZ_JAACIO010000021.1"/>
</dbReference>
<keyword evidence="3" id="KW-1133">Transmembrane helix</keyword>
<dbReference type="Proteomes" id="UP000263486">
    <property type="component" value="Unassembled WGS sequence"/>
</dbReference>
<feature type="domain" description="Glucosamine inositolphosphorylceramide transferase 1 N-terminal" evidence="4">
    <location>
        <begin position="51"/>
        <end position="323"/>
    </location>
</feature>
<proteinExistence type="predicted"/>